<evidence type="ECO:0000256" key="1">
    <source>
        <dbReference type="SAM" id="MobiDB-lite"/>
    </source>
</evidence>
<evidence type="ECO:0000313" key="2">
    <source>
        <dbReference type="EMBL" id="CAD6196854.1"/>
    </source>
</evidence>
<dbReference type="Proteomes" id="UP000835052">
    <property type="component" value="Unassembled WGS sequence"/>
</dbReference>
<dbReference type="AlphaFoldDB" id="A0A8S1HJM9"/>
<dbReference type="EMBL" id="CAJGYM010000081">
    <property type="protein sequence ID" value="CAD6196854.1"/>
    <property type="molecule type" value="Genomic_DNA"/>
</dbReference>
<comment type="caution">
    <text evidence="2">The sequence shown here is derived from an EMBL/GenBank/DDBJ whole genome shotgun (WGS) entry which is preliminary data.</text>
</comment>
<name>A0A8S1HJM9_9PELO</name>
<gene>
    <name evidence="2" type="ORF">CAUJ_LOCUS12765</name>
</gene>
<feature type="compositionally biased region" description="Basic residues" evidence="1">
    <location>
        <begin position="1"/>
        <end position="11"/>
    </location>
</feature>
<accession>A0A8S1HJM9</accession>
<reference evidence="2" key="1">
    <citation type="submission" date="2020-10" db="EMBL/GenBank/DDBJ databases">
        <authorList>
            <person name="Kikuchi T."/>
        </authorList>
    </citation>
    <scope>NUCLEOTIDE SEQUENCE</scope>
    <source>
        <strain evidence="2">NKZ352</strain>
    </source>
</reference>
<feature type="compositionally biased region" description="Low complexity" evidence="1">
    <location>
        <begin position="49"/>
        <end position="70"/>
    </location>
</feature>
<protein>
    <submittedName>
        <fullName evidence="2">Uncharacterized protein</fullName>
    </submittedName>
</protein>
<feature type="region of interest" description="Disordered" evidence="1">
    <location>
        <begin position="1"/>
        <end position="70"/>
    </location>
</feature>
<keyword evidence="3" id="KW-1185">Reference proteome</keyword>
<evidence type="ECO:0000313" key="3">
    <source>
        <dbReference type="Proteomes" id="UP000835052"/>
    </source>
</evidence>
<sequence>MLKEKVRRKRTNDRPVAGSRLPNPLKRRGVDLGLRSGFGSGSAAPPKPQVAVVPPATPSSSFSSSSLLHG</sequence>
<organism evidence="2 3">
    <name type="scientific">Caenorhabditis auriculariae</name>
    <dbReference type="NCBI Taxonomy" id="2777116"/>
    <lineage>
        <taxon>Eukaryota</taxon>
        <taxon>Metazoa</taxon>
        <taxon>Ecdysozoa</taxon>
        <taxon>Nematoda</taxon>
        <taxon>Chromadorea</taxon>
        <taxon>Rhabditida</taxon>
        <taxon>Rhabditina</taxon>
        <taxon>Rhabditomorpha</taxon>
        <taxon>Rhabditoidea</taxon>
        <taxon>Rhabditidae</taxon>
        <taxon>Peloderinae</taxon>
        <taxon>Caenorhabditis</taxon>
    </lineage>
</organism>
<proteinExistence type="predicted"/>